<dbReference type="AlphaFoldDB" id="A0AAD9ENH9"/>
<keyword evidence="3" id="KW-1185">Reference proteome</keyword>
<dbReference type="Proteomes" id="UP001243330">
    <property type="component" value="Unassembled WGS sequence"/>
</dbReference>
<proteinExistence type="predicted"/>
<name>A0AAD9ENH9_9PEZI</name>
<evidence type="ECO:0000313" key="3">
    <source>
        <dbReference type="Proteomes" id="UP001243330"/>
    </source>
</evidence>
<gene>
    <name evidence="2" type="ORF">CCHR01_03486</name>
</gene>
<sequence>MYIWYPRNIFCSKTTLNINAGSDKTVSSCQQHRVSQDLETRRQIPRLVDVIPPRPHVLHHPQGGTDAPKHLQGAHLADHLAEHVLLRGRREAADHAKWPDDGAQAHGGVQRVEQLDGGGDAGRGLGAGGLPAGDDGGEVRQRGVGPDLGVDQRGGAGVADLLALVEGQRVGREAGGVGVRGVRRRAVGVGEGAGAGGAGELGGAEELRAGVVHAGYPLAQGELEAAGAGYEVGHGEGAGAAGFLLPGVEGGDLADELEDPGLAAEVLLEAQAGLLLEAGGGLFARGEEVGVVALETRRALEGGGGDDVEVEEGSREKAEGGLVGGPGLVGSRGEVDALEEGDGHLLHGGVPGVGGGEDLGEDDGGGVEVHLPVVVGCEGDVEDEELDDGLEDAAGLLELGGGVAGLVDEGHVGAELLEGEVELVLEGGDGADAAGGVLDLGAVEDDAEEVGGEGEGGVVESLVVVEDVEEPAAAALEQGGLVEGEEEGEDVVEVDHDEAEVGVVGEGGCGVEVRGEDRCR</sequence>
<comment type="caution">
    <text evidence="2">The sequence shown here is derived from an EMBL/GenBank/DDBJ whole genome shotgun (WGS) entry which is preliminary data.</text>
</comment>
<protein>
    <submittedName>
        <fullName evidence="2">Uncharacterized protein</fullName>
    </submittedName>
</protein>
<evidence type="ECO:0000313" key="2">
    <source>
        <dbReference type="EMBL" id="KAK1853832.1"/>
    </source>
</evidence>
<organism evidence="2 3">
    <name type="scientific">Colletotrichum chrysophilum</name>
    <dbReference type="NCBI Taxonomy" id="1836956"/>
    <lineage>
        <taxon>Eukaryota</taxon>
        <taxon>Fungi</taxon>
        <taxon>Dikarya</taxon>
        <taxon>Ascomycota</taxon>
        <taxon>Pezizomycotina</taxon>
        <taxon>Sordariomycetes</taxon>
        <taxon>Hypocreomycetidae</taxon>
        <taxon>Glomerellales</taxon>
        <taxon>Glomerellaceae</taxon>
        <taxon>Colletotrichum</taxon>
        <taxon>Colletotrichum gloeosporioides species complex</taxon>
    </lineage>
</organism>
<feature type="compositionally biased region" description="Gly residues" evidence="1">
    <location>
        <begin position="116"/>
        <end position="131"/>
    </location>
</feature>
<evidence type="ECO:0000256" key="1">
    <source>
        <dbReference type="SAM" id="MobiDB-lite"/>
    </source>
</evidence>
<accession>A0AAD9ENH9</accession>
<feature type="region of interest" description="Disordered" evidence="1">
    <location>
        <begin position="302"/>
        <end position="326"/>
    </location>
</feature>
<feature type="region of interest" description="Disordered" evidence="1">
    <location>
        <begin position="113"/>
        <end position="141"/>
    </location>
</feature>
<reference evidence="2" key="1">
    <citation type="submission" date="2023-01" db="EMBL/GenBank/DDBJ databases">
        <title>Colletotrichum chrysophilum M932 genome sequence.</title>
        <authorList>
            <person name="Baroncelli R."/>
        </authorList>
    </citation>
    <scope>NUCLEOTIDE SEQUENCE</scope>
    <source>
        <strain evidence="2">M932</strain>
    </source>
</reference>
<dbReference type="EMBL" id="JAQOWY010000047">
    <property type="protein sequence ID" value="KAK1853832.1"/>
    <property type="molecule type" value="Genomic_DNA"/>
</dbReference>